<comment type="caution">
    <text evidence="5">The sequence shown here is derived from an EMBL/GenBank/DDBJ whole genome shotgun (WGS) entry which is preliminary data.</text>
</comment>
<dbReference type="Proteomes" id="UP000779507">
    <property type="component" value="Unassembled WGS sequence"/>
</dbReference>
<dbReference type="PROSITE" id="PS01124">
    <property type="entry name" value="HTH_ARAC_FAMILY_2"/>
    <property type="match status" value="1"/>
</dbReference>
<evidence type="ECO:0000256" key="1">
    <source>
        <dbReference type="ARBA" id="ARBA00023015"/>
    </source>
</evidence>
<dbReference type="PRINTS" id="PR00032">
    <property type="entry name" value="HTHARAC"/>
</dbReference>
<evidence type="ECO:0000313" key="5">
    <source>
        <dbReference type="EMBL" id="NRT20811.1"/>
    </source>
</evidence>
<dbReference type="Pfam" id="PF12833">
    <property type="entry name" value="HTH_18"/>
    <property type="match status" value="1"/>
</dbReference>
<dbReference type="SUPFAM" id="SSF46689">
    <property type="entry name" value="Homeodomain-like"/>
    <property type="match status" value="1"/>
</dbReference>
<dbReference type="InterPro" id="IPR009057">
    <property type="entry name" value="Homeodomain-like_sf"/>
</dbReference>
<keyword evidence="1" id="KW-0805">Transcription regulation</keyword>
<reference evidence="5 6" key="1">
    <citation type="submission" date="2020-05" db="EMBL/GenBank/DDBJ databases">
        <title>Genomic Encyclopedia of Type Strains, Phase IV (KMG-V): Genome sequencing to study the core and pangenomes of soil and plant-associated prokaryotes.</title>
        <authorList>
            <person name="Whitman W."/>
        </authorList>
    </citation>
    <scope>NUCLEOTIDE SEQUENCE [LARGE SCALE GENOMIC DNA]</scope>
    <source>
        <strain evidence="5 6">9A</strain>
    </source>
</reference>
<dbReference type="EMBL" id="JABSNP010000021">
    <property type="protein sequence ID" value="NRT20811.1"/>
    <property type="molecule type" value="Genomic_DNA"/>
</dbReference>
<feature type="domain" description="HTH araC/xylS-type" evidence="4">
    <location>
        <begin position="174"/>
        <end position="272"/>
    </location>
</feature>
<dbReference type="PANTHER" id="PTHR43280:SF32">
    <property type="entry name" value="TRANSCRIPTIONAL REGULATORY PROTEIN"/>
    <property type="match status" value="1"/>
</dbReference>
<dbReference type="SMART" id="SM00342">
    <property type="entry name" value="HTH_ARAC"/>
    <property type="match status" value="1"/>
</dbReference>
<dbReference type="InterPro" id="IPR020449">
    <property type="entry name" value="Tscrpt_reg_AraC-type_HTH"/>
</dbReference>
<dbReference type="PANTHER" id="PTHR43280">
    <property type="entry name" value="ARAC-FAMILY TRANSCRIPTIONAL REGULATOR"/>
    <property type="match status" value="1"/>
</dbReference>
<keyword evidence="2" id="KW-0238">DNA-binding</keyword>
<evidence type="ECO:0000256" key="2">
    <source>
        <dbReference type="ARBA" id="ARBA00023125"/>
    </source>
</evidence>
<sequence>MKTKALIPLHDLHANYFLIGQIEKADSVRFGVHHRHQFYEILWFTSNGQDHSVDFEDYPVCKNLVYFLAPGQVHAMPGPRPTGFVIALAPEFVNGIPEAYLKHLFNLSVNEGIQLIDEQLPPLELLVRLLQLEQAGGQHPLVVQSYVKAFLLHIYQATRETNPAVAQFSDKRLVTLSALIQQHYREERKTDFYADHLGLTPQRVNELLKEKWGYTITQAIHNQLILEAKRSISLCERSFKEIAFDLGFNEQAYFSRFFKKQTGITPEAFREKILARTSS</sequence>
<proteinExistence type="predicted"/>
<accession>A0ABX2FWJ3</accession>
<dbReference type="InterPro" id="IPR037923">
    <property type="entry name" value="HTH-like"/>
</dbReference>
<gene>
    <name evidence="5" type="ORF">HNP98_003655</name>
</gene>
<protein>
    <submittedName>
        <fullName evidence="5">AraC-like DNA-binding protein</fullName>
    </submittedName>
</protein>
<dbReference type="RefSeq" id="WP_173811578.1">
    <property type="nucleotide sequence ID" value="NZ_JABSNP010000021.1"/>
</dbReference>
<organism evidence="5 6">
    <name type="scientific">Hymenobacter caeli</name>
    <dbReference type="NCBI Taxonomy" id="2735894"/>
    <lineage>
        <taxon>Bacteria</taxon>
        <taxon>Pseudomonadati</taxon>
        <taxon>Bacteroidota</taxon>
        <taxon>Cytophagia</taxon>
        <taxon>Cytophagales</taxon>
        <taxon>Hymenobacteraceae</taxon>
        <taxon>Hymenobacter</taxon>
    </lineage>
</organism>
<name>A0ABX2FWJ3_9BACT</name>
<dbReference type="SUPFAM" id="SSF51215">
    <property type="entry name" value="Regulatory protein AraC"/>
    <property type="match status" value="1"/>
</dbReference>
<dbReference type="InterPro" id="IPR018060">
    <property type="entry name" value="HTH_AraC"/>
</dbReference>
<keyword evidence="3" id="KW-0804">Transcription</keyword>
<dbReference type="Gene3D" id="1.10.10.60">
    <property type="entry name" value="Homeodomain-like"/>
    <property type="match status" value="1"/>
</dbReference>
<evidence type="ECO:0000259" key="4">
    <source>
        <dbReference type="PROSITE" id="PS01124"/>
    </source>
</evidence>
<evidence type="ECO:0000256" key="3">
    <source>
        <dbReference type="ARBA" id="ARBA00023163"/>
    </source>
</evidence>
<keyword evidence="6" id="KW-1185">Reference proteome</keyword>
<evidence type="ECO:0000313" key="6">
    <source>
        <dbReference type="Proteomes" id="UP000779507"/>
    </source>
</evidence>